<evidence type="ECO:0000313" key="3">
    <source>
        <dbReference type="EMBL" id="CAH1789949.1"/>
    </source>
</evidence>
<dbReference type="Pfam" id="PF04991">
    <property type="entry name" value="LicD"/>
    <property type="match status" value="1"/>
</dbReference>
<evidence type="ECO:0000256" key="1">
    <source>
        <dbReference type="SAM" id="Phobius"/>
    </source>
</evidence>
<keyword evidence="1" id="KW-0812">Transmembrane</keyword>
<dbReference type="OrthoDB" id="419198at2759"/>
<comment type="caution">
    <text evidence="3">The sequence shown here is derived from an EMBL/GenBank/DDBJ whole genome shotgun (WGS) entry which is preliminary data.</text>
</comment>
<gene>
    <name evidence="3" type="ORF">OFUS_LOCUS15225</name>
</gene>
<dbReference type="EMBL" id="CAIIXF020000007">
    <property type="protein sequence ID" value="CAH1789949.1"/>
    <property type="molecule type" value="Genomic_DNA"/>
</dbReference>
<keyword evidence="4" id="KW-1185">Reference proteome</keyword>
<dbReference type="InterPro" id="IPR007074">
    <property type="entry name" value="LicD/FKTN/FKRP_NTP_transf"/>
</dbReference>
<dbReference type="Proteomes" id="UP000749559">
    <property type="component" value="Unassembled WGS sequence"/>
</dbReference>
<accession>A0A8S4P9U6</accession>
<feature type="transmembrane region" description="Helical" evidence="1">
    <location>
        <begin position="6"/>
        <end position="27"/>
    </location>
</feature>
<evidence type="ECO:0000259" key="2">
    <source>
        <dbReference type="Pfam" id="PF04991"/>
    </source>
</evidence>
<feature type="domain" description="LicD/FKTN/FKRP nucleotidyltransferase" evidence="2">
    <location>
        <begin position="128"/>
        <end position="164"/>
    </location>
</feature>
<dbReference type="GO" id="GO:0009100">
    <property type="term" value="P:glycoprotein metabolic process"/>
    <property type="evidence" value="ECO:0007669"/>
    <property type="project" value="UniProtKB-ARBA"/>
</dbReference>
<dbReference type="PANTHER" id="PTHR43404">
    <property type="entry name" value="LIPOPOLYSACCHARIDE CHOLINEPHOSPHOTRANSFERASE LICD"/>
    <property type="match status" value="1"/>
</dbReference>
<dbReference type="AlphaFoldDB" id="A0A8S4P9U6"/>
<organism evidence="3 4">
    <name type="scientific">Owenia fusiformis</name>
    <name type="common">Polychaete worm</name>
    <dbReference type="NCBI Taxonomy" id="6347"/>
    <lineage>
        <taxon>Eukaryota</taxon>
        <taxon>Metazoa</taxon>
        <taxon>Spiralia</taxon>
        <taxon>Lophotrochozoa</taxon>
        <taxon>Annelida</taxon>
        <taxon>Polychaeta</taxon>
        <taxon>Sedentaria</taxon>
        <taxon>Canalipalpata</taxon>
        <taxon>Sabellida</taxon>
        <taxon>Oweniida</taxon>
        <taxon>Oweniidae</taxon>
        <taxon>Owenia</taxon>
    </lineage>
</organism>
<keyword evidence="1" id="KW-1133">Transmembrane helix</keyword>
<protein>
    <recommendedName>
        <fullName evidence="2">LicD/FKTN/FKRP nucleotidyltransferase domain-containing protein</fullName>
    </recommendedName>
</protein>
<evidence type="ECO:0000313" key="4">
    <source>
        <dbReference type="Proteomes" id="UP000749559"/>
    </source>
</evidence>
<sequence>MAIASVHGIFITILIVIFSCECIWFMCTYNDAIFNKRSYKSPHPTHGQKFEGERNLQGVDKEKRLVVMGKAFRHDSETFLTNSTYDGREHQHLKFIWLKSTVMKRILSRELYKEFIDLFRTLDQAFTEANITYVMSDGTLLGSYLCHGMIPWDDDGDLMVDIADRPKVHFVLGELNKKGFAAHGYHDENDEYAKFNCKDEPRQKESKPTRRLWHKFKFYKCDHRLYKPVPKLHYNWPFLDIKYFENDISSEYIRKKDFTDGIVQLKKWGEFYPLYRRPYGPLWLPSPRDTLKYLRLKYLARTNFTDIECKTKGWDHIKENWRHTQSANCDLIRQVFPGVSRKIVKSDNPRGTRSVLETLTLNGTVLHTVEVKGQTDYHFPAQSYSLI</sequence>
<keyword evidence="1" id="KW-0472">Membrane</keyword>
<dbReference type="InterPro" id="IPR052942">
    <property type="entry name" value="LPS_cholinephosphotransferase"/>
</dbReference>
<proteinExistence type="predicted"/>
<dbReference type="PANTHER" id="PTHR43404:SF2">
    <property type="entry name" value="LIPOPOLYSACCHARIDE CHOLINEPHOSPHOTRANSFERASE LICD"/>
    <property type="match status" value="1"/>
</dbReference>
<name>A0A8S4P9U6_OWEFU</name>
<reference evidence="3" key="1">
    <citation type="submission" date="2022-03" db="EMBL/GenBank/DDBJ databases">
        <authorList>
            <person name="Martin C."/>
        </authorList>
    </citation>
    <scope>NUCLEOTIDE SEQUENCE</scope>
</reference>